<evidence type="ECO:0000313" key="1">
    <source>
        <dbReference type="EMBL" id="GGM28319.1"/>
    </source>
</evidence>
<reference evidence="1" key="2">
    <citation type="submission" date="2020-09" db="EMBL/GenBank/DDBJ databases">
        <authorList>
            <person name="Sun Q."/>
            <person name="Zhou Y."/>
        </authorList>
    </citation>
    <scope>NUCLEOTIDE SEQUENCE</scope>
    <source>
        <strain evidence="1">CGMCC 1.6333</strain>
    </source>
</reference>
<dbReference type="RefSeq" id="WP_229666637.1">
    <property type="nucleotide sequence ID" value="NZ_BMLG01000004.1"/>
</dbReference>
<dbReference type="SUPFAM" id="SSF53187">
    <property type="entry name" value="Zn-dependent exopeptidases"/>
    <property type="match status" value="1"/>
</dbReference>
<accession>A0A917TLT4</accession>
<organism evidence="1 2">
    <name type="scientific">Paraliobacillus quinghaiensis</name>
    <dbReference type="NCBI Taxonomy" id="470815"/>
    <lineage>
        <taxon>Bacteria</taxon>
        <taxon>Bacillati</taxon>
        <taxon>Bacillota</taxon>
        <taxon>Bacilli</taxon>
        <taxon>Bacillales</taxon>
        <taxon>Bacillaceae</taxon>
        <taxon>Paraliobacillus</taxon>
    </lineage>
</organism>
<dbReference type="Gene3D" id="3.40.630.10">
    <property type="entry name" value="Zn peptidases"/>
    <property type="match status" value="1"/>
</dbReference>
<evidence type="ECO:0000313" key="2">
    <source>
        <dbReference type="Proteomes" id="UP000618460"/>
    </source>
</evidence>
<proteinExistence type="predicted"/>
<gene>
    <name evidence="1" type="ORF">GCM10011351_12800</name>
</gene>
<dbReference type="EMBL" id="BMLG01000004">
    <property type="protein sequence ID" value="GGM28319.1"/>
    <property type="molecule type" value="Genomic_DNA"/>
</dbReference>
<dbReference type="AlphaFoldDB" id="A0A917TLT4"/>
<protein>
    <submittedName>
        <fullName evidence="1">Uncharacterized protein</fullName>
    </submittedName>
</protein>
<keyword evidence="2" id="KW-1185">Reference proteome</keyword>
<sequence>MKINNERLWKRIHELGSIGQDPEGSLTRLVFTNEERQAKQLVKFQVLRPF</sequence>
<dbReference type="Proteomes" id="UP000618460">
    <property type="component" value="Unassembled WGS sequence"/>
</dbReference>
<name>A0A917TLT4_9BACI</name>
<comment type="caution">
    <text evidence="1">The sequence shown here is derived from an EMBL/GenBank/DDBJ whole genome shotgun (WGS) entry which is preliminary data.</text>
</comment>
<reference evidence="1" key="1">
    <citation type="journal article" date="2014" name="Int. J. Syst. Evol. Microbiol.">
        <title>Complete genome sequence of Corynebacterium casei LMG S-19264T (=DSM 44701T), isolated from a smear-ripened cheese.</title>
        <authorList>
            <consortium name="US DOE Joint Genome Institute (JGI-PGF)"/>
            <person name="Walter F."/>
            <person name="Albersmeier A."/>
            <person name="Kalinowski J."/>
            <person name="Ruckert C."/>
        </authorList>
    </citation>
    <scope>NUCLEOTIDE SEQUENCE</scope>
    <source>
        <strain evidence="1">CGMCC 1.6333</strain>
    </source>
</reference>